<reference evidence="3" key="1">
    <citation type="journal article" date="2005" name="Nature">
        <title>The map-based sequence of the rice genome.</title>
        <authorList>
            <consortium name="International rice genome sequencing project (IRGSP)"/>
            <person name="Matsumoto T."/>
            <person name="Wu J."/>
            <person name="Kanamori H."/>
            <person name="Katayose Y."/>
            <person name="Fujisawa M."/>
            <person name="Namiki N."/>
            <person name="Mizuno H."/>
            <person name="Yamamoto K."/>
            <person name="Antonio B.A."/>
            <person name="Baba T."/>
            <person name="Sakata K."/>
            <person name="Nagamura Y."/>
            <person name="Aoki H."/>
            <person name="Arikawa K."/>
            <person name="Arita K."/>
            <person name="Bito T."/>
            <person name="Chiden Y."/>
            <person name="Fujitsuka N."/>
            <person name="Fukunaka R."/>
            <person name="Hamada M."/>
            <person name="Harada C."/>
            <person name="Hayashi A."/>
            <person name="Hijishita S."/>
            <person name="Honda M."/>
            <person name="Hosokawa S."/>
            <person name="Ichikawa Y."/>
            <person name="Idonuma A."/>
            <person name="Iijima M."/>
            <person name="Ikeda M."/>
            <person name="Ikeno M."/>
            <person name="Ito K."/>
            <person name="Ito S."/>
            <person name="Ito T."/>
            <person name="Ito Y."/>
            <person name="Ito Y."/>
            <person name="Iwabuchi A."/>
            <person name="Kamiya K."/>
            <person name="Karasawa W."/>
            <person name="Kurita K."/>
            <person name="Katagiri S."/>
            <person name="Kikuta A."/>
            <person name="Kobayashi H."/>
            <person name="Kobayashi N."/>
            <person name="Machita K."/>
            <person name="Maehara T."/>
            <person name="Masukawa M."/>
            <person name="Mizubayashi T."/>
            <person name="Mukai Y."/>
            <person name="Nagasaki H."/>
            <person name="Nagata Y."/>
            <person name="Naito S."/>
            <person name="Nakashima M."/>
            <person name="Nakama Y."/>
            <person name="Nakamichi Y."/>
            <person name="Nakamura M."/>
            <person name="Meguro A."/>
            <person name="Negishi M."/>
            <person name="Ohta I."/>
            <person name="Ohta T."/>
            <person name="Okamoto M."/>
            <person name="Ono N."/>
            <person name="Saji S."/>
            <person name="Sakaguchi M."/>
            <person name="Sakai K."/>
            <person name="Shibata M."/>
            <person name="Shimokawa T."/>
            <person name="Song J."/>
            <person name="Takazaki Y."/>
            <person name="Terasawa K."/>
            <person name="Tsugane M."/>
            <person name="Tsuji K."/>
            <person name="Ueda S."/>
            <person name="Waki K."/>
            <person name="Yamagata H."/>
            <person name="Yamamoto M."/>
            <person name="Yamamoto S."/>
            <person name="Yamane H."/>
            <person name="Yoshiki S."/>
            <person name="Yoshihara R."/>
            <person name="Yukawa K."/>
            <person name="Zhong H."/>
            <person name="Yano M."/>
            <person name="Yuan Q."/>
            <person name="Ouyang S."/>
            <person name="Liu J."/>
            <person name="Jones K.M."/>
            <person name="Gansberger K."/>
            <person name="Moffat K."/>
            <person name="Hill J."/>
            <person name="Bera J."/>
            <person name="Fadrosh D."/>
            <person name="Jin S."/>
            <person name="Johri S."/>
            <person name="Kim M."/>
            <person name="Overton L."/>
            <person name="Reardon M."/>
            <person name="Tsitrin T."/>
            <person name="Vuong H."/>
            <person name="Weaver B."/>
            <person name="Ciecko A."/>
            <person name="Tallon L."/>
            <person name="Jackson J."/>
            <person name="Pai G."/>
            <person name="Aken S.V."/>
            <person name="Utterback T."/>
            <person name="Reidmuller S."/>
            <person name="Feldblyum T."/>
            <person name="Hsiao J."/>
            <person name="Zismann V."/>
            <person name="Iobst S."/>
            <person name="de Vazeille A.R."/>
            <person name="Buell C.R."/>
            <person name="Ying K."/>
            <person name="Li Y."/>
            <person name="Lu T."/>
            <person name="Huang Y."/>
            <person name="Zhao Q."/>
            <person name="Feng Q."/>
            <person name="Zhang L."/>
            <person name="Zhu J."/>
            <person name="Weng Q."/>
            <person name="Mu J."/>
            <person name="Lu Y."/>
            <person name="Fan D."/>
            <person name="Liu Y."/>
            <person name="Guan J."/>
            <person name="Zhang Y."/>
            <person name="Yu S."/>
            <person name="Liu X."/>
            <person name="Zhang Y."/>
            <person name="Hong G."/>
            <person name="Han B."/>
            <person name="Choisne N."/>
            <person name="Demange N."/>
            <person name="Orjeda G."/>
            <person name="Samain S."/>
            <person name="Cattolico L."/>
            <person name="Pelletier E."/>
            <person name="Couloux A."/>
            <person name="Segurens B."/>
            <person name="Wincker P."/>
            <person name="D'Hont A."/>
            <person name="Scarpelli C."/>
            <person name="Weissenbach J."/>
            <person name="Salanoubat M."/>
            <person name="Quetier F."/>
            <person name="Yu Y."/>
            <person name="Kim H.R."/>
            <person name="Rambo T."/>
            <person name="Currie J."/>
            <person name="Collura K."/>
            <person name="Luo M."/>
            <person name="Yang T."/>
            <person name="Ammiraju J.S.S."/>
            <person name="Engler F."/>
            <person name="Soderlund C."/>
            <person name="Wing R.A."/>
            <person name="Palmer L.E."/>
            <person name="de la Bastide M."/>
            <person name="Spiegel L."/>
            <person name="Nascimento L."/>
            <person name="Zutavern T."/>
            <person name="O'Shaughnessy A."/>
            <person name="Dike S."/>
            <person name="Dedhia N."/>
            <person name="Preston R."/>
            <person name="Balija V."/>
            <person name="McCombie W.R."/>
            <person name="Chow T."/>
            <person name="Chen H."/>
            <person name="Chung M."/>
            <person name="Chen C."/>
            <person name="Shaw J."/>
            <person name="Wu H."/>
            <person name="Hsiao K."/>
            <person name="Chao Y."/>
            <person name="Chu M."/>
            <person name="Cheng C."/>
            <person name="Hour A."/>
            <person name="Lee P."/>
            <person name="Lin S."/>
            <person name="Lin Y."/>
            <person name="Liou J."/>
            <person name="Liu S."/>
            <person name="Hsing Y."/>
            <person name="Raghuvanshi S."/>
            <person name="Mohanty A."/>
            <person name="Bharti A.K."/>
            <person name="Gaur A."/>
            <person name="Gupta V."/>
            <person name="Kumar D."/>
            <person name="Ravi V."/>
            <person name="Vij S."/>
            <person name="Kapur A."/>
            <person name="Khurana P."/>
            <person name="Khurana P."/>
            <person name="Khurana J.P."/>
            <person name="Tyagi A.K."/>
            <person name="Gaikwad K."/>
            <person name="Singh A."/>
            <person name="Dalal V."/>
            <person name="Srivastava S."/>
            <person name="Dixit A."/>
            <person name="Pal A.K."/>
            <person name="Ghazi I.A."/>
            <person name="Yadav M."/>
            <person name="Pandit A."/>
            <person name="Bhargava A."/>
            <person name="Sureshbabu K."/>
            <person name="Batra K."/>
            <person name="Sharma T.R."/>
            <person name="Mohapatra T."/>
            <person name="Singh N.K."/>
            <person name="Messing J."/>
            <person name="Nelson A.B."/>
            <person name="Fuks G."/>
            <person name="Kavchok S."/>
            <person name="Keizer G."/>
            <person name="Linton E."/>
            <person name="Llaca V."/>
            <person name="Song R."/>
            <person name="Tanyolac B."/>
            <person name="Young S."/>
            <person name="Ho-Il K."/>
            <person name="Hahn J.H."/>
            <person name="Sangsakoo G."/>
            <person name="Vanavichit A."/>
            <person name="de Mattos Luiz.A.T."/>
            <person name="Zimmer P.D."/>
            <person name="Malone G."/>
            <person name="Dellagostin O."/>
            <person name="de Oliveira A.C."/>
            <person name="Bevan M."/>
            <person name="Bancroft I."/>
            <person name="Minx P."/>
            <person name="Cordum H."/>
            <person name="Wilson R."/>
            <person name="Cheng Z."/>
            <person name="Jin W."/>
            <person name="Jiang J."/>
            <person name="Leong S.A."/>
            <person name="Iwama H."/>
            <person name="Gojobori T."/>
            <person name="Itoh T."/>
            <person name="Niimura Y."/>
            <person name="Fujii Y."/>
            <person name="Habara T."/>
            <person name="Sakai H."/>
            <person name="Sato Y."/>
            <person name="Wilson G."/>
            <person name="Kumar K."/>
            <person name="McCouch S."/>
            <person name="Juretic N."/>
            <person name="Hoen D."/>
            <person name="Wright S."/>
            <person name="Bruskiewich R."/>
            <person name="Bureau T."/>
            <person name="Miyao A."/>
            <person name="Hirochika H."/>
            <person name="Nishikawa T."/>
            <person name="Kadowaki K."/>
            <person name="Sugiura M."/>
            <person name="Burr B."/>
            <person name="Sasaki T."/>
        </authorList>
    </citation>
    <scope>NUCLEOTIDE SEQUENCE [LARGE SCALE GENOMIC DNA]</scope>
    <source>
        <strain evidence="3">cv. Nipponbare</strain>
    </source>
</reference>
<evidence type="ECO:0000256" key="1">
    <source>
        <dbReference type="SAM" id="MobiDB-lite"/>
    </source>
</evidence>
<dbReference type="PaxDb" id="39947-A0A0P0XEW0"/>
<keyword evidence="3" id="KW-1185">Reference proteome</keyword>
<dbReference type="AlphaFoldDB" id="A0A0P0XEW0"/>
<feature type="region of interest" description="Disordered" evidence="1">
    <location>
        <begin position="29"/>
        <end position="97"/>
    </location>
</feature>
<feature type="non-terminal residue" evidence="2">
    <location>
        <position position="97"/>
    </location>
</feature>
<dbReference type="InParanoid" id="A0A0P0XEW0"/>
<organism evidence="2 3">
    <name type="scientific">Oryza sativa subsp. japonica</name>
    <name type="common">Rice</name>
    <dbReference type="NCBI Taxonomy" id="39947"/>
    <lineage>
        <taxon>Eukaryota</taxon>
        <taxon>Viridiplantae</taxon>
        <taxon>Streptophyta</taxon>
        <taxon>Embryophyta</taxon>
        <taxon>Tracheophyta</taxon>
        <taxon>Spermatophyta</taxon>
        <taxon>Magnoliopsida</taxon>
        <taxon>Liliopsida</taxon>
        <taxon>Poales</taxon>
        <taxon>Poaceae</taxon>
        <taxon>BOP clade</taxon>
        <taxon>Oryzoideae</taxon>
        <taxon>Oryzeae</taxon>
        <taxon>Oryzinae</taxon>
        <taxon>Oryza</taxon>
        <taxon>Oryza sativa</taxon>
    </lineage>
</organism>
<accession>A0A0P0XEW0</accession>
<dbReference type="EMBL" id="AP014964">
    <property type="protein sequence ID" value="BAT05045.1"/>
    <property type="molecule type" value="Genomic_DNA"/>
</dbReference>
<feature type="compositionally biased region" description="Basic and acidic residues" evidence="1">
    <location>
        <begin position="55"/>
        <end position="67"/>
    </location>
</feature>
<protein>
    <submittedName>
        <fullName evidence="2">Os08g0347000 protein</fullName>
    </submittedName>
</protein>
<dbReference type="Proteomes" id="UP000059680">
    <property type="component" value="Chromosome 8"/>
</dbReference>
<sequence length="97" mass="10437">NCHSSKAILLAKSFPLFFNQSIEFFFSQGDPSCKRNKMPAQATGSSKRVPSVGGGKEREVLKIDSETKSNQPPTKKASSKPAPKKNDKVQGGGKGKK</sequence>
<name>A0A0P0XEW0_ORYSJ</name>
<dbReference type="OMA" id="SCKRNKM"/>
<evidence type="ECO:0000313" key="3">
    <source>
        <dbReference type="Proteomes" id="UP000059680"/>
    </source>
</evidence>
<gene>
    <name evidence="2" type="ordered locus">Os08g0347000</name>
    <name evidence="2" type="ORF">OSNPB_080347000</name>
</gene>
<reference evidence="2 3" key="3">
    <citation type="journal article" date="2013" name="Rice">
        <title>Improvement of the Oryza sativa Nipponbare reference genome using next generation sequence and optical map data.</title>
        <authorList>
            <person name="Kawahara Y."/>
            <person name="de la Bastide M."/>
            <person name="Hamilton J.P."/>
            <person name="Kanamori H."/>
            <person name="McCombie W.R."/>
            <person name="Ouyang S."/>
            <person name="Schwartz D.C."/>
            <person name="Tanaka T."/>
            <person name="Wu J."/>
            <person name="Zhou S."/>
            <person name="Childs K.L."/>
            <person name="Davidson R.M."/>
            <person name="Lin H."/>
            <person name="Quesada-Ocampo L."/>
            <person name="Vaillancourt B."/>
            <person name="Sakai H."/>
            <person name="Lee S.S."/>
            <person name="Kim J."/>
            <person name="Numa H."/>
            <person name="Itoh T."/>
            <person name="Buell C.R."/>
            <person name="Matsumoto T."/>
        </authorList>
    </citation>
    <scope>NUCLEOTIDE SEQUENCE [LARGE SCALE GENOMIC DNA]</scope>
    <source>
        <strain evidence="3">cv. Nipponbare</strain>
    </source>
</reference>
<evidence type="ECO:0000313" key="2">
    <source>
        <dbReference type="EMBL" id="BAT05045.1"/>
    </source>
</evidence>
<reference evidence="2 3" key="2">
    <citation type="journal article" date="2013" name="Plant Cell Physiol.">
        <title>Rice Annotation Project Database (RAP-DB): an integrative and interactive database for rice genomics.</title>
        <authorList>
            <person name="Sakai H."/>
            <person name="Lee S.S."/>
            <person name="Tanaka T."/>
            <person name="Numa H."/>
            <person name="Kim J."/>
            <person name="Kawahara Y."/>
            <person name="Wakimoto H."/>
            <person name="Yang C.C."/>
            <person name="Iwamoto M."/>
            <person name="Abe T."/>
            <person name="Yamada Y."/>
            <person name="Muto A."/>
            <person name="Inokuchi H."/>
            <person name="Ikemura T."/>
            <person name="Matsumoto T."/>
            <person name="Sasaki T."/>
            <person name="Itoh T."/>
        </authorList>
    </citation>
    <scope>NUCLEOTIDE SEQUENCE [LARGE SCALE GENOMIC DNA]</scope>
    <source>
        <strain evidence="3">cv. Nipponbare</strain>
    </source>
</reference>
<dbReference type="Gramene" id="Os08t0347000-00">
    <property type="protein sequence ID" value="Os08t0347000-00"/>
    <property type="gene ID" value="Os08g0347000"/>
</dbReference>
<proteinExistence type="predicted"/>